<reference evidence="11 12" key="1">
    <citation type="submission" date="2016-10" db="EMBL/GenBank/DDBJ databases">
        <authorList>
            <person name="de Groot N.N."/>
        </authorList>
    </citation>
    <scope>NUCLEOTIDE SEQUENCE [LARGE SCALE GENOMIC DNA]</scope>
    <source>
        <strain evidence="11 12">DSM 14045</strain>
    </source>
</reference>
<dbReference type="GO" id="GO:0009252">
    <property type="term" value="P:peptidoglycan biosynthetic process"/>
    <property type="evidence" value="ECO:0007669"/>
    <property type="project" value="UniProtKB-KW"/>
</dbReference>
<evidence type="ECO:0000256" key="3">
    <source>
        <dbReference type="ARBA" id="ARBA00022801"/>
    </source>
</evidence>
<evidence type="ECO:0000256" key="2">
    <source>
        <dbReference type="ARBA" id="ARBA00022729"/>
    </source>
</evidence>
<feature type="binding site" evidence="8">
    <location>
        <position position="274"/>
    </location>
    <ligand>
        <name>substrate</name>
    </ligand>
</feature>
<evidence type="ECO:0000256" key="5">
    <source>
        <dbReference type="ARBA" id="ARBA00022984"/>
    </source>
</evidence>
<evidence type="ECO:0000259" key="10">
    <source>
        <dbReference type="Pfam" id="PF00768"/>
    </source>
</evidence>
<evidence type="ECO:0000313" key="12">
    <source>
        <dbReference type="Proteomes" id="UP000183918"/>
    </source>
</evidence>
<dbReference type="GO" id="GO:0008360">
    <property type="term" value="P:regulation of cell shape"/>
    <property type="evidence" value="ECO:0007669"/>
    <property type="project" value="UniProtKB-KW"/>
</dbReference>
<keyword evidence="5" id="KW-0573">Peptidoglycan synthesis</keyword>
<dbReference type="InterPro" id="IPR012338">
    <property type="entry name" value="Beta-lactam/transpept-like"/>
</dbReference>
<dbReference type="STRING" id="1122142.SAMN02910414_00227"/>
<feature type="active site" evidence="7">
    <location>
        <position position="161"/>
    </location>
</feature>
<dbReference type="Pfam" id="PF00768">
    <property type="entry name" value="Peptidase_S11"/>
    <property type="match status" value="1"/>
</dbReference>
<keyword evidence="11" id="KW-0121">Carboxypeptidase</keyword>
<dbReference type="GO" id="GO:0009002">
    <property type="term" value="F:serine-type D-Ala-D-Ala carboxypeptidase activity"/>
    <property type="evidence" value="ECO:0007669"/>
    <property type="project" value="InterPro"/>
</dbReference>
<dbReference type="RefSeq" id="WP_074715291.1">
    <property type="nucleotide sequence ID" value="NZ_FNPG01000004.1"/>
</dbReference>
<dbReference type="InterPro" id="IPR001967">
    <property type="entry name" value="Peptidase_S11_N"/>
</dbReference>
<dbReference type="OrthoDB" id="9791132at2"/>
<dbReference type="Proteomes" id="UP000183918">
    <property type="component" value="Unassembled WGS sequence"/>
</dbReference>
<organism evidence="11 12">
    <name type="scientific">Lachnobacterium bovis DSM 14045</name>
    <dbReference type="NCBI Taxonomy" id="1122142"/>
    <lineage>
        <taxon>Bacteria</taxon>
        <taxon>Bacillati</taxon>
        <taxon>Bacillota</taxon>
        <taxon>Clostridia</taxon>
        <taxon>Lachnospirales</taxon>
        <taxon>Lachnospiraceae</taxon>
        <taxon>Lachnobacterium</taxon>
    </lineage>
</organism>
<dbReference type="PANTHER" id="PTHR21581:SF6">
    <property type="entry name" value="TRAFFICKING PROTEIN PARTICLE COMPLEX SUBUNIT 12"/>
    <property type="match status" value="1"/>
</dbReference>
<keyword evidence="3" id="KW-0378">Hydrolase</keyword>
<dbReference type="Gene3D" id="3.40.710.10">
    <property type="entry name" value="DD-peptidase/beta-lactamase superfamily"/>
    <property type="match status" value="1"/>
</dbReference>
<feature type="domain" description="Peptidase S11 D-alanyl-D-alanine carboxypeptidase A N-terminal" evidence="10">
    <location>
        <begin position="67"/>
        <end position="287"/>
    </location>
</feature>
<feature type="active site" description="Acyl-ester intermediate" evidence="7">
    <location>
        <position position="101"/>
    </location>
</feature>
<sequence>MKKIFVVLVASVLCFAVVCGTVFFFNKSKSSANGKTETASHLTKKQNKTNKKVNKIEYKETKNTKDITNPEVISTNGIVVDLNTNTIVAKKNDKQVMCPASMTKILTVLVACEKVKNLDDKITITRDMIDFVYAHGCSTVGFVEGEQITVKDALYGTILPSGADAALALAKYVAGSHENFVKLMNKKLDEMGLSKTAHFTNCIGLYDDNHKCSMYDMAIILNNALNNKFCKKIISTHTYTTSKTPQHPDGCIISNWFLRRIEDKKMPGTVICAKTGFVNQSGSCAASYFESKDKKHKYICVTAGSNSSWRCIYDQVAIYNEFATK</sequence>
<dbReference type="PANTHER" id="PTHR21581">
    <property type="entry name" value="D-ALANYL-D-ALANINE CARBOXYPEPTIDASE"/>
    <property type="match status" value="1"/>
</dbReference>
<evidence type="ECO:0000256" key="8">
    <source>
        <dbReference type="PIRSR" id="PIRSR618044-2"/>
    </source>
</evidence>
<evidence type="ECO:0000313" key="11">
    <source>
        <dbReference type="EMBL" id="SDX88123.1"/>
    </source>
</evidence>
<dbReference type="InterPro" id="IPR018044">
    <property type="entry name" value="Peptidase_S11"/>
</dbReference>
<dbReference type="PRINTS" id="PR00725">
    <property type="entry name" value="DADACBPTASE1"/>
</dbReference>
<keyword evidence="11" id="KW-0645">Protease</keyword>
<keyword evidence="12" id="KW-1185">Reference proteome</keyword>
<keyword evidence="4" id="KW-0133">Cell shape</keyword>
<proteinExistence type="inferred from homology"/>
<feature type="active site" description="Proton acceptor" evidence="7">
    <location>
        <position position="104"/>
    </location>
</feature>
<dbReference type="GO" id="GO:0071555">
    <property type="term" value="P:cell wall organization"/>
    <property type="evidence" value="ECO:0007669"/>
    <property type="project" value="UniProtKB-KW"/>
</dbReference>
<accession>A0A1H3FAP4</accession>
<dbReference type="AlphaFoldDB" id="A0A1H3FAP4"/>
<evidence type="ECO:0000256" key="4">
    <source>
        <dbReference type="ARBA" id="ARBA00022960"/>
    </source>
</evidence>
<evidence type="ECO:0000256" key="1">
    <source>
        <dbReference type="ARBA" id="ARBA00007164"/>
    </source>
</evidence>
<keyword evidence="6" id="KW-0961">Cell wall biogenesis/degradation</keyword>
<gene>
    <name evidence="11" type="ORF">SAMN02910414_00227</name>
</gene>
<protein>
    <submittedName>
        <fullName evidence="11">D-alanyl-D-alanine carboxypeptidase (Penicillin-binding protein 5/6)</fullName>
    </submittedName>
</protein>
<evidence type="ECO:0000256" key="9">
    <source>
        <dbReference type="RuleBase" id="RU004016"/>
    </source>
</evidence>
<dbReference type="SUPFAM" id="SSF56601">
    <property type="entry name" value="beta-lactamase/transpeptidase-like"/>
    <property type="match status" value="1"/>
</dbReference>
<evidence type="ECO:0000256" key="6">
    <source>
        <dbReference type="ARBA" id="ARBA00023316"/>
    </source>
</evidence>
<name>A0A1H3FAP4_9FIRM</name>
<dbReference type="GO" id="GO:0006508">
    <property type="term" value="P:proteolysis"/>
    <property type="evidence" value="ECO:0007669"/>
    <property type="project" value="InterPro"/>
</dbReference>
<dbReference type="EMBL" id="FNPG01000004">
    <property type="protein sequence ID" value="SDX88123.1"/>
    <property type="molecule type" value="Genomic_DNA"/>
</dbReference>
<evidence type="ECO:0000256" key="7">
    <source>
        <dbReference type="PIRSR" id="PIRSR618044-1"/>
    </source>
</evidence>
<comment type="similarity">
    <text evidence="1 9">Belongs to the peptidase S11 family.</text>
</comment>
<keyword evidence="2" id="KW-0732">Signal</keyword>